<evidence type="ECO:0000313" key="3">
    <source>
        <dbReference type="Proteomes" id="UP001230188"/>
    </source>
</evidence>
<feature type="region of interest" description="Disordered" evidence="1">
    <location>
        <begin position="497"/>
        <end position="597"/>
    </location>
</feature>
<comment type="caution">
    <text evidence="2">The sequence shown here is derived from an EMBL/GenBank/DDBJ whole genome shotgun (WGS) entry which is preliminary data.</text>
</comment>
<feature type="region of interest" description="Disordered" evidence="1">
    <location>
        <begin position="616"/>
        <end position="640"/>
    </location>
</feature>
<name>A0AAD7UK23_9STRA</name>
<organism evidence="2 3">
    <name type="scientific">Chrysophaeum taylorii</name>
    <dbReference type="NCBI Taxonomy" id="2483200"/>
    <lineage>
        <taxon>Eukaryota</taxon>
        <taxon>Sar</taxon>
        <taxon>Stramenopiles</taxon>
        <taxon>Ochrophyta</taxon>
        <taxon>Pelagophyceae</taxon>
        <taxon>Pelagomonadales</taxon>
        <taxon>Pelagomonadaceae</taxon>
        <taxon>Chrysophaeum</taxon>
    </lineage>
</organism>
<sequence>MDDDDEPKEGSTPGISLVRGTYNQTYLIYKREECKEEEYQERRVLFRCGNWCYTGNVTLEKSDITLRDVPRAIPALQKQQNRLHFYCNATSVPLESPFYDPLKFVSDAVDFAASELASPRVHGELAKWADVYEWLETDVPHTYFEFQAEVPRFMSDLALAASKTYAKGLVFVTVYFEGVFYVVVQDGEGDQPLLDVKFPDVSRPGRGIHICNYVEAPWAKLTLWHAISGETPRKDDDQRQEDQETAPQKKILNLASDAYVQMYTILKAVPEPGSPTGTNPHHDVLFRFGSWCYCGSVQLTPELDLADLPHIIPALRMQQSRLDYLCDVSQVPVTSPFAKPMAYVAGVTPHLERELVAAEEVLRNLIDRLDRNNFGAGVSTWLEGDSSQSFFEFQLDLPPRLLDRHFKNVELVASKTYCPSGIVVVAVFFKATVYVVLSETQGEHPLLDSRFPDVSSKGRGYLIASYPEGLDGWPELRKVTIWQTKLALDLELAAHAQTAAADKDDDEDDPPEISRPAPNDDPAPEEAAQSKADASAKPAADFKESAAAAASKSVGGGDDDDDVAAKPNSADIFQAQPKKSHPLLNPIQGASGTKVNAPHRVPAVASLNEKLAKVRQQLSNSGAEAPWDEFGRPRSLSFKK</sequence>
<evidence type="ECO:0000313" key="2">
    <source>
        <dbReference type="EMBL" id="KAJ8607751.1"/>
    </source>
</evidence>
<accession>A0AAD7UK23</accession>
<evidence type="ECO:0000256" key="1">
    <source>
        <dbReference type="SAM" id="MobiDB-lite"/>
    </source>
</evidence>
<feature type="compositionally biased region" description="Low complexity" evidence="1">
    <location>
        <begin position="525"/>
        <end position="553"/>
    </location>
</feature>
<dbReference type="EMBL" id="JAQMWT010000198">
    <property type="protein sequence ID" value="KAJ8607751.1"/>
    <property type="molecule type" value="Genomic_DNA"/>
</dbReference>
<dbReference type="AlphaFoldDB" id="A0AAD7UK23"/>
<gene>
    <name evidence="2" type="ORF">CTAYLR_008596</name>
</gene>
<proteinExistence type="predicted"/>
<keyword evidence="3" id="KW-1185">Reference proteome</keyword>
<reference evidence="2" key="1">
    <citation type="submission" date="2023-01" db="EMBL/GenBank/DDBJ databases">
        <title>Metagenome sequencing of chrysophaentin producing Chrysophaeum taylorii.</title>
        <authorList>
            <person name="Davison J."/>
            <person name="Bewley C."/>
        </authorList>
    </citation>
    <scope>NUCLEOTIDE SEQUENCE</scope>
    <source>
        <strain evidence="2">NIES-1699</strain>
    </source>
</reference>
<dbReference type="Proteomes" id="UP001230188">
    <property type="component" value="Unassembled WGS sequence"/>
</dbReference>
<protein>
    <submittedName>
        <fullName evidence="2">Uncharacterized protein</fullName>
    </submittedName>
</protein>